<feature type="domain" description="Single-stranded-DNA-specific exonuclease RecJ C-terminal" evidence="10">
    <location>
        <begin position="565"/>
        <end position="760"/>
    </location>
</feature>
<proteinExistence type="inferred from homology"/>
<evidence type="ECO:0000256" key="5">
    <source>
        <dbReference type="ARBA" id="ARBA00022839"/>
    </source>
</evidence>
<keyword evidence="3" id="KW-0540">Nuclease</keyword>
<feature type="domain" description="RecJ OB" evidence="11">
    <location>
        <begin position="453"/>
        <end position="558"/>
    </location>
</feature>
<dbReference type="Gene3D" id="3.10.310.30">
    <property type="match status" value="1"/>
</dbReference>
<dbReference type="InterPro" id="IPR051673">
    <property type="entry name" value="SSDNA_exonuclease_RecJ"/>
</dbReference>
<evidence type="ECO:0000259" key="11">
    <source>
        <dbReference type="Pfam" id="PF17768"/>
    </source>
</evidence>
<dbReference type="Pfam" id="PF10141">
    <property type="entry name" value="ssDNA-exonuc_C"/>
    <property type="match status" value="1"/>
</dbReference>
<keyword evidence="13" id="KW-1185">Reference proteome</keyword>
<dbReference type="EMBL" id="JAROCA020000001">
    <property type="protein sequence ID" value="MDY0405479.1"/>
    <property type="molecule type" value="Genomic_DNA"/>
</dbReference>
<dbReference type="Pfam" id="PF17768">
    <property type="entry name" value="RecJ_OB"/>
    <property type="match status" value="1"/>
</dbReference>
<dbReference type="InterPro" id="IPR041122">
    <property type="entry name" value="RecJ_OB"/>
</dbReference>
<gene>
    <name evidence="12" type="primary">recJ</name>
    <name evidence="12" type="ORF">P5G51_008770</name>
</gene>
<evidence type="ECO:0000256" key="3">
    <source>
        <dbReference type="ARBA" id="ARBA00022722"/>
    </source>
</evidence>
<dbReference type="SUPFAM" id="SSF64182">
    <property type="entry name" value="DHH phosphoesterases"/>
    <property type="match status" value="1"/>
</dbReference>
<keyword evidence="6" id="KW-0175">Coiled coil</keyword>
<reference evidence="12 13" key="1">
    <citation type="submission" date="2023-10" db="EMBL/GenBank/DDBJ databases">
        <title>179-bfca-hs.</title>
        <authorList>
            <person name="Miliotis G."/>
            <person name="Sengupta P."/>
            <person name="Hameed A."/>
            <person name="Chuvochina M."/>
            <person name="Mcdonagh F."/>
            <person name="Simpson A.C."/>
            <person name="Singh N.K."/>
            <person name="Rekha P.D."/>
            <person name="Raman K."/>
            <person name="Hugenholtz P."/>
            <person name="Venkateswaran K."/>
        </authorList>
    </citation>
    <scope>NUCLEOTIDE SEQUENCE [LARGE SCALE GENOMIC DNA]</scope>
    <source>
        <strain evidence="12 13">179-BFC-A-HS</strain>
    </source>
</reference>
<feature type="coiled-coil region" evidence="6">
    <location>
        <begin position="307"/>
        <end position="334"/>
    </location>
</feature>
<dbReference type="Pfam" id="PF02272">
    <property type="entry name" value="DHHA1"/>
    <property type="match status" value="1"/>
</dbReference>
<dbReference type="PANTHER" id="PTHR30255">
    <property type="entry name" value="SINGLE-STRANDED-DNA-SPECIFIC EXONUCLEASE RECJ"/>
    <property type="match status" value="1"/>
</dbReference>
<evidence type="ECO:0000256" key="7">
    <source>
        <dbReference type="SAM" id="MobiDB-lite"/>
    </source>
</evidence>
<dbReference type="InterPro" id="IPR001667">
    <property type="entry name" value="DDH_dom"/>
</dbReference>
<keyword evidence="4" id="KW-0378">Hydrolase</keyword>
<evidence type="ECO:0000313" key="12">
    <source>
        <dbReference type="EMBL" id="MDY0405479.1"/>
    </source>
</evidence>
<dbReference type="Proteomes" id="UP001228376">
    <property type="component" value="Unassembled WGS sequence"/>
</dbReference>
<evidence type="ECO:0000256" key="6">
    <source>
        <dbReference type="SAM" id="Coils"/>
    </source>
</evidence>
<dbReference type="InterPro" id="IPR004610">
    <property type="entry name" value="RecJ"/>
</dbReference>
<dbReference type="InterPro" id="IPR018779">
    <property type="entry name" value="RecJ_C"/>
</dbReference>
<protein>
    <recommendedName>
        <fullName evidence="2">Single-stranded-DNA-specific exonuclease RecJ</fullName>
    </recommendedName>
</protein>
<feature type="region of interest" description="Disordered" evidence="7">
    <location>
        <begin position="1"/>
        <end position="25"/>
    </location>
</feature>
<dbReference type="InterPro" id="IPR038763">
    <property type="entry name" value="DHH_sf"/>
</dbReference>
<evidence type="ECO:0000256" key="2">
    <source>
        <dbReference type="ARBA" id="ARBA00019841"/>
    </source>
</evidence>
<evidence type="ECO:0000259" key="9">
    <source>
        <dbReference type="Pfam" id="PF02272"/>
    </source>
</evidence>
<dbReference type="NCBIfam" id="TIGR00644">
    <property type="entry name" value="recJ"/>
    <property type="match status" value="1"/>
</dbReference>
<organism evidence="12 13">
    <name type="scientific">Tigheibacillus jepli</name>
    <dbReference type="NCBI Taxonomy" id="3035914"/>
    <lineage>
        <taxon>Bacteria</taxon>
        <taxon>Bacillati</taxon>
        <taxon>Bacillota</taxon>
        <taxon>Bacilli</taxon>
        <taxon>Bacillales</taxon>
        <taxon>Bacillaceae</taxon>
        <taxon>Tigheibacillus</taxon>
    </lineage>
</organism>
<feature type="domain" description="DDH" evidence="8">
    <location>
        <begin position="84"/>
        <end position="227"/>
    </location>
</feature>
<accession>A0ABU5CI34</accession>
<dbReference type="InterPro" id="IPR003156">
    <property type="entry name" value="DHHA1_dom"/>
</dbReference>
<dbReference type="GO" id="GO:0004527">
    <property type="term" value="F:exonuclease activity"/>
    <property type="evidence" value="ECO:0007669"/>
    <property type="project" value="UniProtKB-KW"/>
</dbReference>
<evidence type="ECO:0000259" key="8">
    <source>
        <dbReference type="Pfam" id="PF01368"/>
    </source>
</evidence>
<sequence>MLQSQMNWKFVSSDRSENEKWQDHKGNDLSPVVQHLLLQRGITSQEQADAFLYPNLDDLHDPKLFSSMEIAGERVHKAINNKEKILVFGDYDADGVSSTTVMMEALTELGADCAFYIPNRFTEGYGPNEAAFRQAQVNGFGLIITVDTGIAAVDEAAVAKELGIDLIITDHHEVQEQLPQAYAIIHPKVSANYPFKELAGVGVAFKFAQFLLGYFPTHLLDLAAIGTIADLVPLRGENRIIAYHGLRQLSITKRKGLHALKKYCRLSENVTEEDVGFQIGPHLNAVGRLRDADLAVELLTCDNEDQADELAAMVQSLNNERKSIVAEIAKEAEAMLDTSGQDTGVIVVAKSGWNEGVLGIVASRLVRKFDRPAIVLSINEETQTAKGSARSIPAFDLFKGCMELKEVFTNFGGHSQAAGMTLPLENIDKLRDGLHQIISRDLTEDDFKQELVIDASLRPSEINLDLISDLNLLAPFGMKNSKPVFHVMGVSADMRKLGNEKKHLKLQLKSDDKSLEGIGFGLGEFCDYITPNAKLSVVGHLSINEWNGIRKPQLILQDLRIDDWQLFDHRGKKDFKPDAFAKRNWSVAVIRQQREIDVGNHSMPCTTYQEASCLDEVQELFLYDLPDNLSQLAEIIRHTKPKNIHACFHVENSTYLSAFPNRNDFKSLYAYLFKYKKIRSNKELQVLSAAKNWSDQNIKFMLRVFLELDFVKLDNGTITLSENPMKKDLTESEVYQQRQKQMKIEEILCYSTYDKLQKWFAQFMESTEKSEEEMAYGL</sequence>
<dbReference type="Pfam" id="PF01368">
    <property type="entry name" value="DHH"/>
    <property type="match status" value="1"/>
</dbReference>
<evidence type="ECO:0000256" key="4">
    <source>
        <dbReference type="ARBA" id="ARBA00022801"/>
    </source>
</evidence>
<evidence type="ECO:0000313" key="13">
    <source>
        <dbReference type="Proteomes" id="UP001228376"/>
    </source>
</evidence>
<evidence type="ECO:0000259" key="10">
    <source>
        <dbReference type="Pfam" id="PF10141"/>
    </source>
</evidence>
<name>A0ABU5CI34_9BACI</name>
<feature type="compositionally biased region" description="Basic and acidic residues" evidence="7">
    <location>
        <begin position="12"/>
        <end position="25"/>
    </location>
</feature>
<evidence type="ECO:0000256" key="1">
    <source>
        <dbReference type="ARBA" id="ARBA00005915"/>
    </source>
</evidence>
<dbReference type="RefSeq" id="WP_306065579.1">
    <property type="nucleotide sequence ID" value="NZ_JAROCA020000001.1"/>
</dbReference>
<comment type="caution">
    <text evidence="12">The sequence shown here is derived from an EMBL/GenBank/DDBJ whole genome shotgun (WGS) entry which is preliminary data.</text>
</comment>
<dbReference type="Gene3D" id="3.90.1640.30">
    <property type="match status" value="1"/>
</dbReference>
<dbReference type="PANTHER" id="PTHR30255:SF2">
    <property type="entry name" value="SINGLE-STRANDED-DNA-SPECIFIC EXONUCLEASE RECJ"/>
    <property type="match status" value="1"/>
</dbReference>
<feature type="domain" description="DHHA1" evidence="9">
    <location>
        <begin position="343"/>
        <end position="439"/>
    </location>
</feature>
<comment type="similarity">
    <text evidence="1">Belongs to the RecJ family.</text>
</comment>
<keyword evidence="5 12" id="KW-0269">Exonuclease</keyword>